<dbReference type="InterPro" id="IPR035952">
    <property type="entry name" value="Rhomboid-like_sf"/>
</dbReference>
<evidence type="ECO:0000256" key="3">
    <source>
        <dbReference type="ARBA" id="ARBA00022692"/>
    </source>
</evidence>
<feature type="transmembrane region" description="Helical" evidence="6">
    <location>
        <begin position="82"/>
        <end position="107"/>
    </location>
</feature>
<evidence type="ECO:0000313" key="9">
    <source>
        <dbReference type="Proteomes" id="UP000718281"/>
    </source>
</evidence>
<dbReference type="InterPro" id="IPR024320">
    <property type="entry name" value="LPG_synthase_C"/>
</dbReference>
<keyword evidence="4 6" id="KW-1133">Transmembrane helix</keyword>
<feature type="transmembrane region" description="Helical" evidence="6">
    <location>
        <begin position="188"/>
        <end position="204"/>
    </location>
</feature>
<sequence length="789" mass="85997">MQSCDNSPRPSQGSGRTALKEAMRTVLRETLWWIRKAPVTTGIVLVALAVGIAMNALWVPAPSSGLADTYGWGLPAFARGEWWTLLVGAFIAPAPWMYLLILPLIAVGGGFLEYKYGAWRMLAALFVTHVASVLIVSLIIYLLAPLGVGWAVRLVDVRDGGLSNAGFGAIGAMTAALAPSWRRRARTGLFLYALVMVLYVGFIWDLTHLVALLVGFAVGPLVVKRPYARFSYALTTQEKRVLVAQIVVFNIITLVVTYLVPQGGLLESSDTYQRDAGSTVVVFGLSIFLGLLAYGTYAGRKIAWRLLLTLTILLFLIDLILAETPAGVFGVFVNAVLLVLLVVFRRVFTIKGDRVVRSGIYKRLAALALGLFMLNAVAIFAMRAQFSPEPDFGMAVVESIWLIFGGSSLDFVPQTPAASFLTQGIGYVWGFALLGGIGALVFTTLRDRDGRGQFAEYDRLLHEHGSTSIGWMARWPGMSYWVDPARTAGFAYRLENNIAIVLSDPVGSPDAVATSLGGFTEMCDRRGWRPVFYSVTESFRALAAQHGYQAIVVGEDTVIDLPDLAFTGKSWQSVRTAVNQAGKLGISMRPIRYAEATAGMRVQLQAIAASWSDDKSLPPLGFTLGTLAEASDPEVIMHVAVDAEGTVHGMTSWMPVYGQGTVDGWTLDIMQRGLFEDTMRGVVEFLIAESAMAFKQEGYRFISLSASPLSRGEGQTGPIEALLDMVAKRLEPLYGFQSLHSFKAKFKPRFEPMYLCYRDEAQLPAISIAIIKAYLPDNALRGVVASKIK</sequence>
<gene>
    <name evidence="8" type="ORF">IPF40_13785</name>
</gene>
<feature type="transmembrane region" description="Helical" evidence="6">
    <location>
        <begin position="424"/>
        <end position="445"/>
    </location>
</feature>
<feature type="transmembrane region" description="Helical" evidence="6">
    <location>
        <begin position="210"/>
        <end position="228"/>
    </location>
</feature>
<dbReference type="Gene3D" id="1.20.1540.10">
    <property type="entry name" value="Rhomboid-like"/>
    <property type="match status" value="1"/>
</dbReference>
<dbReference type="InterPro" id="IPR051211">
    <property type="entry name" value="PG_lysyltransferase"/>
</dbReference>
<feature type="domain" description="Phosphatidylglycerol lysyltransferase C-terminal" evidence="7">
    <location>
        <begin position="459"/>
        <end position="757"/>
    </location>
</feature>
<dbReference type="Proteomes" id="UP000718281">
    <property type="component" value="Unassembled WGS sequence"/>
</dbReference>
<keyword evidence="3 6" id="KW-0812">Transmembrane</keyword>
<dbReference type="SUPFAM" id="SSF144091">
    <property type="entry name" value="Rhomboid-like"/>
    <property type="match status" value="1"/>
</dbReference>
<dbReference type="EMBL" id="JADIXZ010000007">
    <property type="protein sequence ID" value="MBK6302048.1"/>
    <property type="molecule type" value="Genomic_DNA"/>
</dbReference>
<dbReference type="GO" id="GO:0055091">
    <property type="term" value="P:phospholipid homeostasis"/>
    <property type="evidence" value="ECO:0007669"/>
    <property type="project" value="TreeGrafter"/>
</dbReference>
<keyword evidence="5 6" id="KW-0472">Membrane</keyword>
<comment type="caution">
    <text evidence="8">The sequence shown here is derived from an EMBL/GenBank/DDBJ whole genome shotgun (WGS) entry which is preliminary data.</text>
</comment>
<feature type="transmembrane region" description="Helical" evidence="6">
    <location>
        <begin position="364"/>
        <end position="386"/>
    </location>
</feature>
<feature type="transmembrane region" description="Helical" evidence="6">
    <location>
        <begin position="164"/>
        <end position="181"/>
    </location>
</feature>
<protein>
    <submittedName>
        <fullName evidence="8">DUF2156 domain-containing protein</fullName>
    </submittedName>
</protein>
<feature type="transmembrane region" description="Helical" evidence="6">
    <location>
        <begin position="240"/>
        <end position="260"/>
    </location>
</feature>
<evidence type="ECO:0000259" key="7">
    <source>
        <dbReference type="Pfam" id="PF09924"/>
    </source>
</evidence>
<organism evidence="8 9">
    <name type="scientific">Candidatus Phosphoribacter hodrii</name>
    <dbReference type="NCBI Taxonomy" id="2953743"/>
    <lineage>
        <taxon>Bacteria</taxon>
        <taxon>Bacillati</taxon>
        <taxon>Actinomycetota</taxon>
        <taxon>Actinomycetes</taxon>
        <taxon>Micrococcales</taxon>
        <taxon>Dermatophilaceae</taxon>
        <taxon>Candidatus Phosphoribacter</taxon>
    </lineage>
</organism>
<keyword evidence="2" id="KW-1003">Cell membrane</keyword>
<dbReference type="GO" id="GO:0005886">
    <property type="term" value="C:plasma membrane"/>
    <property type="evidence" value="ECO:0007669"/>
    <property type="project" value="UniProtKB-SubCell"/>
</dbReference>
<dbReference type="AlphaFoldDB" id="A0A934X8E2"/>
<evidence type="ECO:0000256" key="4">
    <source>
        <dbReference type="ARBA" id="ARBA00022989"/>
    </source>
</evidence>
<comment type="subcellular location">
    <subcellularLocation>
        <location evidence="1">Cell membrane</location>
        <topology evidence="1">Multi-pass membrane protein</topology>
    </subcellularLocation>
</comment>
<evidence type="ECO:0000256" key="2">
    <source>
        <dbReference type="ARBA" id="ARBA00022475"/>
    </source>
</evidence>
<feature type="transmembrane region" description="Helical" evidence="6">
    <location>
        <begin position="37"/>
        <end position="58"/>
    </location>
</feature>
<reference evidence="8 9" key="1">
    <citation type="submission" date="2020-10" db="EMBL/GenBank/DDBJ databases">
        <title>Connecting structure to function with the recovery of over 1000 high-quality activated sludge metagenome-assembled genomes encoding full-length rRNA genes using long-read sequencing.</title>
        <authorList>
            <person name="Singleton C.M."/>
            <person name="Petriglieri F."/>
            <person name="Kristensen J.M."/>
            <person name="Kirkegaard R.H."/>
            <person name="Michaelsen T.Y."/>
            <person name="Andersen M.H."/>
            <person name="Karst S.M."/>
            <person name="Dueholm M.S."/>
            <person name="Nielsen P.H."/>
            <person name="Albertsen M."/>
        </authorList>
    </citation>
    <scope>NUCLEOTIDE SEQUENCE [LARGE SCALE GENOMIC DNA]</scope>
    <source>
        <strain evidence="8">AalE_18-Q3-R2-46_BAT3C.188</strain>
    </source>
</reference>
<evidence type="ECO:0000256" key="1">
    <source>
        <dbReference type="ARBA" id="ARBA00004651"/>
    </source>
</evidence>
<accession>A0A934X8E2</accession>
<dbReference type="Pfam" id="PF09924">
    <property type="entry name" value="LPG_synthase_C"/>
    <property type="match status" value="1"/>
</dbReference>
<feature type="transmembrane region" description="Helical" evidence="6">
    <location>
        <begin position="276"/>
        <end position="295"/>
    </location>
</feature>
<evidence type="ECO:0000256" key="5">
    <source>
        <dbReference type="ARBA" id="ARBA00023136"/>
    </source>
</evidence>
<name>A0A934X8E2_9MICO</name>
<feature type="transmembrane region" description="Helical" evidence="6">
    <location>
        <begin position="119"/>
        <end position="144"/>
    </location>
</feature>
<evidence type="ECO:0000256" key="6">
    <source>
        <dbReference type="SAM" id="Phobius"/>
    </source>
</evidence>
<dbReference type="GO" id="GO:0016755">
    <property type="term" value="F:aminoacyltransferase activity"/>
    <property type="evidence" value="ECO:0007669"/>
    <property type="project" value="TreeGrafter"/>
</dbReference>
<proteinExistence type="predicted"/>
<dbReference type="PANTHER" id="PTHR34697">
    <property type="entry name" value="PHOSPHATIDYLGLYCEROL LYSYLTRANSFERASE"/>
    <property type="match status" value="1"/>
</dbReference>
<dbReference type="PANTHER" id="PTHR34697:SF2">
    <property type="entry name" value="PHOSPHATIDYLGLYCEROL LYSYLTRANSFERASE"/>
    <property type="match status" value="1"/>
</dbReference>
<feature type="transmembrane region" description="Helical" evidence="6">
    <location>
        <begin position="327"/>
        <end position="344"/>
    </location>
</feature>
<feature type="transmembrane region" description="Helical" evidence="6">
    <location>
        <begin position="302"/>
        <end position="321"/>
    </location>
</feature>
<evidence type="ECO:0000313" key="8">
    <source>
        <dbReference type="EMBL" id="MBK6302048.1"/>
    </source>
</evidence>